<evidence type="ECO:0000259" key="4">
    <source>
        <dbReference type="PROSITE" id="PS51077"/>
    </source>
</evidence>
<protein>
    <submittedName>
        <fullName evidence="6">DNA-binding IclR family transcriptional regulator</fullName>
    </submittedName>
</protein>
<dbReference type="Pfam" id="PF09339">
    <property type="entry name" value="HTH_IclR"/>
    <property type="match status" value="1"/>
</dbReference>
<dbReference type="SUPFAM" id="SSF46785">
    <property type="entry name" value="Winged helix' DNA-binding domain"/>
    <property type="match status" value="1"/>
</dbReference>
<dbReference type="RefSeq" id="WP_185005337.1">
    <property type="nucleotide sequence ID" value="NZ_JACHMH010000001.1"/>
</dbReference>
<evidence type="ECO:0000313" key="6">
    <source>
        <dbReference type="EMBL" id="MBB4679611.1"/>
    </source>
</evidence>
<name>A0A7W7FUR1_9PSEU</name>
<proteinExistence type="predicted"/>
<dbReference type="Pfam" id="PF01614">
    <property type="entry name" value="IclR_C"/>
    <property type="match status" value="1"/>
</dbReference>
<dbReference type="InterPro" id="IPR014757">
    <property type="entry name" value="Tscrpt_reg_IclR_C"/>
</dbReference>
<dbReference type="PROSITE" id="PS51078">
    <property type="entry name" value="ICLR_ED"/>
    <property type="match status" value="1"/>
</dbReference>
<dbReference type="PROSITE" id="PS51077">
    <property type="entry name" value="HTH_ICLR"/>
    <property type="match status" value="1"/>
</dbReference>
<gene>
    <name evidence="6" type="ORF">HNR67_005729</name>
</gene>
<dbReference type="Proteomes" id="UP000533598">
    <property type="component" value="Unassembled WGS sequence"/>
</dbReference>
<feature type="domain" description="IclR-ED" evidence="5">
    <location>
        <begin position="79"/>
        <end position="258"/>
    </location>
</feature>
<dbReference type="SUPFAM" id="SSF55781">
    <property type="entry name" value="GAF domain-like"/>
    <property type="match status" value="1"/>
</dbReference>
<evidence type="ECO:0000256" key="3">
    <source>
        <dbReference type="ARBA" id="ARBA00023163"/>
    </source>
</evidence>
<dbReference type="InterPro" id="IPR036390">
    <property type="entry name" value="WH_DNA-bd_sf"/>
</dbReference>
<sequence length="258" mass="26916">MPSGCVQEQWVITGAVPGGFADGQVGAVQKALLLLRAFNPADPPVGISELARRVRLAKSTTHRLLKIMLAYGFVRKQDDKYELAQRFAAPPAELAPVSQSALRDCLQPFLADLYALTLGTVHLGVPVGAEVLCLDLVHGQRSPRCGVRPGDRVAAASLAIGLVLLAFSPSPAPDPLAEQLREIRAAGICVRPMGGRAGLLSVAVPLCLAGGVPVAAISVTAPAARMHNATVLAGIRAIGHQARLALGPALLPRQVARR</sequence>
<keyword evidence="2 6" id="KW-0238">DNA-binding</keyword>
<keyword evidence="1" id="KW-0805">Transcription regulation</keyword>
<organism evidence="6 7">
    <name type="scientific">Crossiella cryophila</name>
    <dbReference type="NCBI Taxonomy" id="43355"/>
    <lineage>
        <taxon>Bacteria</taxon>
        <taxon>Bacillati</taxon>
        <taxon>Actinomycetota</taxon>
        <taxon>Actinomycetes</taxon>
        <taxon>Pseudonocardiales</taxon>
        <taxon>Pseudonocardiaceae</taxon>
        <taxon>Crossiella</taxon>
    </lineage>
</organism>
<dbReference type="AlphaFoldDB" id="A0A7W7FUR1"/>
<feature type="domain" description="HTH iclR-type" evidence="4">
    <location>
        <begin position="25"/>
        <end position="85"/>
    </location>
</feature>
<dbReference type="InterPro" id="IPR029016">
    <property type="entry name" value="GAF-like_dom_sf"/>
</dbReference>
<dbReference type="InterPro" id="IPR036388">
    <property type="entry name" value="WH-like_DNA-bd_sf"/>
</dbReference>
<dbReference type="GO" id="GO:0045892">
    <property type="term" value="P:negative regulation of DNA-templated transcription"/>
    <property type="evidence" value="ECO:0007669"/>
    <property type="project" value="TreeGrafter"/>
</dbReference>
<dbReference type="PANTHER" id="PTHR30136:SF24">
    <property type="entry name" value="HTH-TYPE TRANSCRIPTIONAL REPRESSOR ALLR"/>
    <property type="match status" value="1"/>
</dbReference>
<dbReference type="GO" id="GO:0003700">
    <property type="term" value="F:DNA-binding transcription factor activity"/>
    <property type="evidence" value="ECO:0007669"/>
    <property type="project" value="TreeGrafter"/>
</dbReference>
<evidence type="ECO:0000313" key="7">
    <source>
        <dbReference type="Proteomes" id="UP000533598"/>
    </source>
</evidence>
<comment type="caution">
    <text evidence="6">The sequence shown here is derived from an EMBL/GenBank/DDBJ whole genome shotgun (WGS) entry which is preliminary data.</text>
</comment>
<evidence type="ECO:0000256" key="1">
    <source>
        <dbReference type="ARBA" id="ARBA00023015"/>
    </source>
</evidence>
<reference evidence="6 7" key="1">
    <citation type="submission" date="2020-08" db="EMBL/GenBank/DDBJ databases">
        <title>Sequencing the genomes of 1000 actinobacteria strains.</title>
        <authorList>
            <person name="Klenk H.-P."/>
        </authorList>
    </citation>
    <scope>NUCLEOTIDE SEQUENCE [LARGE SCALE GENOMIC DNA]</scope>
    <source>
        <strain evidence="6 7">DSM 44230</strain>
    </source>
</reference>
<dbReference type="InterPro" id="IPR005471">
    <property type="entry name" value="Tscrpt_reg_IclR_N"/>
</dbReference>
<evidence type="ECO:0000259" key="5">
    <source>
        <dbReference type="PROSITE" id="PS51078"/>
    </source>
</evidence>
<dbReference type="Gene3D" id="1.10.10.10">
    <property type="entry name" value="Winged helix-like DNA-binding domain superfamily/Winged helix DNA-binding domain"/>
    <property type="match status" value="1"/>
</dbReference>
<dbReference type="PANTHER" id="PTHR30136">
    <property type="entry name" value="HELIX-TURN-HELIX TRANSCRIPTIONAL REGULATOR, ICLR FAMILY"/>
    <property type="match status" value="1"/>
</dbReference>
<dbReference type="InterPro" id="IPR050707">
    <property type="entry name" value="HTH_MetabolicPath_Reg"/>
</dbReference>
<keyword evidence="3" id="KW-0804">Transcription</keyword>
<evidence type="ECO:0000256" key="2">
    <source>
        <dbReference type="ARBA" id="ARBA00023125"/>
    </source>
</evidence>
<dbReference type="SMART" id="SM00346">
    <property type="entry name" value="HTH_ICLR"/>
    <property type="match status" value="1"/>
</dbReference>
<dbReference type="EMBL" id="JACHMH010000001">
    <property type="protein sequence ID" value="MBB4679611.1"/>
    <property type="molecule type" value="Genomic_DNA"/>
</dbReference>
<dbReference type="Gene3D" id="3.30.450.40">
    <property type="match status" value="2"/>
</dbReference>
<accession>A0A7W7FUR1</accession>
<keyword evidence="7" id="KW-1185">Reference proteome</keyword>
<dbReference type="GO" id="GO:0003677">
    <property type="term" value="F:DNA binding"/>
    <property type="evidence" value="ECO:0007669"/>
    <property type="project" value="UniProtKB-KW"/>
</dbReference>